<feature type="domain" description="4Fe-4S ferredoxin-type" evidence="8">
    <location>
        <begin position="84"/>
        <end position="113"/>
    </location>
</feature>
<dbReference type="InterPro" id="IPR017896">
    <property type="entry name" value="4Fe4S_Fe-S-bd"/>
</dbReference>
<dbReference type="InterPro" id="IPR000813">
    <property type="entry name" value="7Fe_ferredoxin"/>
</dbReference>
<dbReference type="PRINTS" id="PR00354">
    <property type="entry name" value="7FE8SFRDOXIN"/>
</dbReference>
<evidence type="ECO:0000256" key="1">
    <source>
        <dbReference type="ARBA" id="ARBA00001966"/>
    </source>
</evidence>
<name>A0A5R8XXU3_9BACT</name>
<gene>
    <name evidence="9" type="ORF">FDK22_15090</name>
</gene>
<protein>
    <submittedName>
        <fullName evidence="9">4Fe-4S dicluster domain-containing protein</fullName>
    </submittedName>
</protein>
<sequence length="204" mass="22265">MSNSEKARLKFYCDEQRCIACDGCSVACAEAHELPAGINRRKVITMNEGIENLEYSLSIACMHCTDAPCEQVCPVDCFYIREDGIVLHDKEKCIGCGYCLYACPFGAPQFPQDGAFGTKGAMDKCTMCAGGPLETNSEHERELYGQNRIAEGKVPVCAAMCSTKALLVGDSQEVSKIYRQRVLSSGHGVKVQPYGWSTAYSSNI</sequence>
<dbReference type="SUPFAM" id="SSF54862">
    <property type="entry name" value="4Fe-4S ferredoxins"/>
    <property type="match status" value="1"/>
</dbReference>
<evidence type="ECO:0000256" key="2">
    <source>
        <dbReference type="ARBA" id="ARBA00022448"/>
    </source>
</evidence>
<feature type="domain" description="4Fe-4S ferredoxin-type" evidence="8">
    <location>
        <begin position="9"/>
        <end position="37"/>
    </location>
</feature>
<keyword evidence="4" id="KW-0479">Metal-binding</keyword>
<dbReference type="AlphaFoldDB" id="A0A5R8XXU3"/>
<dbReference type="CDD" id="cd16371">
    <property type="entry name" value="DMSOR_beta_like"/>
    <property type="match status" value="1"/>
</dbReference>
<dbReference type="PROSITE" id="PS00198">
    <property type="entry name" value="4FE4S_FER_1"/>
    <property type="match status" value="1"/>
</dbReference>
<comment type="cofactor">
    <cofactor evidence="1">
        <name>[4Fe-4S] cluster</name>
        <dbReference type="ChEBI" id="CHEBI:49883"/>
    </cofactor>
</comment>
<keyword evidence="6" id="KW-0408">Iron</keyword>
<dbReference type="PANTHER" id="PTHR43177:SF3">
    <property type="entry name" value="PROTEIN NRFC HOMOLOG"/>
    <property type="match status" value="1"/>
</dbReference>
<proteinExistence type="predicted"/>
<reference evidence="9 10" key="1">
    <citation type="submission" date="2019-05" db="EMBL/GenBank/DDBJ databases">
        <title>Arcobacter sp. nov., isolated from sea sediment.</title>
        <authorList>
            <person name="Kim W."/>
        </authorList>
    </citation>
    <scope>NUCLEOTIDE SEQUENCE [LARGE SCALE GENOMIC DNA]</scope>
    <source>
        <strain evidence="9 10">CAU 1517</strain>
    </source>
</reference>
<evidence type="ECO:0000256" key="3">
    <source>
        <dbReference type="ARBA" id="ARBA00022485"/>
    </source>
</evidence>
<evidence type="ECO:0000256" key="5">
    <source>
        <dbReference type="ARBA" id="ARBA00022982"/>
    </source>
</evidence>
<dbReference type="NCBIfam" id="NF038355">
    <property type="entry name" value="FDH3_beta"/>
    <property type="match status" value="1"/>
</dbReference>
<dbReference type="GO" id="GO:0051539">
    <property type="term" value="F:4 iron, 4 sulfur cluster binding"/>
    <property type="evidence" value="ECO:0007669"/>
    <property type="project" value="UniProtKB-KW"/>
</dbReference>
<keyword evidence="10" id="KW-1185">Reference proteome</keyword>
<dbReference type="GO" id="GO:0009055">
    <property type="term" value="F:electron transfer activity"/>
    <property type="evidence" value="ECO:0007669"/>
    <property type="project" value="InterPro"/>
</dbReference>
<dbReference type="Proteomes" id="UP000308901">
    <property type="component" value="Unassembled WGS sequence"/>
</dbReference>
<keyword evidence="2" id="KW-0813">Transport</keyword>
<evidence type="ECO:0000313" key="10">
    <source>
        <dbReference type="Proteomes" id="UP000308901"/>
    </source>
</evidence>
<dbReference type="EMBL" id="VANU01000008">
    <property type="protein sequence ID" value="TLP35570.1"/>
    <property type="molecule type" value="Genomic_DNA"/>
</dbReference>
<keyword evidence="5" id="KW-0249">Electron transport</keyword>
<evidence type="ECO:0000313" key="9">
    <source>
        <dbReference type="EMBL" id="TLP35570.1"/>
    </source>
</evidence>
<dbReference type="InterPro" id="IPR050954">
    <property type="entry name" value="ET_IronSulfur_Cluster-Binding"/>
</dbReference>
<dbReference type="PROSITE" id="PS51379">
    <property type="entry name" value="4FE4S_FER_2"/>
    <property type="match status" value="3"/>
</dbReference>
<evidence type="ECO:0000256" key="6">
    <source>
        <dbReference type="ARBA" id="ARBA00023004"/>
    </source>
</evidence>
<keyword evidence="3" id="KW-0004">4Fe-4S</keyword>
<dbReference type="GO" id="GO:0046872">
    <property type="term" value="F:metal ion binding"/>
    <property type="evidence" value="ECO:0007669"/>
    <property type="project" value="UniProtKB-KW"/>
</dbReference>
<dbReference type="RefSeq" id="WP_138153818.1">
    <property type="nucleotide sequence ID" value="NZ_VANU01000008.1"/>
</dbReference>
<dbReference type="Gene3D" id="3.30.70.20">
    <property type="match status" value="2"/>
</dbReference>
<evidence type="ECO:0000259" key="8">
    <source>
        <dbReference type="PROSITE" id="PS51379"/>
    </source>
</evidence>
<comment type="caution">
    <text evidence="9">The sequence shown here is derived from an EMBL/GenBank/DDBJ whole genome shotgun (WGS) entry which is preliminary data.</text>
</comment>
<dbReference type="InterPro" id="IPR017900">
    <property type="entry name" value="4Fe4S_Fe_S_CS"/>
</dbReference>
<evidence type="ECO:0000256" key="7">
    <source>
        <dbReference type="ARBA" id="ARBA00023014"/>
    </source>
</evidence>
<dbReference type="PANTHER" id="PTHR43177">
    <property type="entry name" value="PROTEIN NRFC"/>
    <property type="match status" value="1"/>
</dbReference>
<organism evidence="9 10">
    <name type="scientific">Arcobacter arenosus</name>
    <dbReference type="NCBI Taxonomy" id="2576037"/>
    <lineage>
        <taxon>Bacteria</taxon>
        <taxon>Pseudomonadati</taxon>
        <taxon>Campylobacterota</taxon>
        <taxon>Epsilonproteobacteria</taxon>
        <taxon>Campylobacterales</taxon>
        <taxon>Arcobacteraceae</taxon>
        <taxon>Arcobacter</taxon>
    </lineage>
</organism>
<feature type="domain" description="4Fe-4S ferredoxin-type" evidence="8">
    <location>
        <begin position="51"/>
        <end position="83"/>
    </location>
</feature>
<dbReference type="Pfam" id="PF13247">
    <property type="entry name" value="Fer4_11"/>
    <property type="match status" value="1"/>
</dbReference>
<accession>A0A5R8XXU3</accession>
<dbReference type="OrthoDB" id="9789030at2"/>
<keyword evidence="7" id="KW-0411">Iron-sulfur</keyword>
<evidence type="ECO:0000256" key="4">
    <source>
        <dbReference type="ARBA" id="ARBA00022723"/>
    </source>
</evidence>